<keyword evidence="2" id="KW-1185">Reference proteome</keyword>
<gene>
    <name evidence="1" type="ORF">PoB_003805700</name>
</gene>
<comment type="caution">
    <text evidence="1">The sequence shown here is derived from an EMBL/GenBank/DDBJ whole genome shotgun (WGS) entry which is preliminary data.</text>
</comment>
<name>A0AAV4AXB3_9GAST</name>
<dbReference type="EMBL" id="BLXT01004325">
    <property type="protein sequence ID" value="GFO11552.1"/>
    <property type="molecule type" value="Genomic_DNA"/>
</dbReference>
<evidence type="ECO:0000313" key="1">
    <source>
        <dbReference type="EMBL" id="GFO11552.1"/>
    </source>
</evidence>
<dbReference type="AlphaFoldDB" id="A0AAV4AXB3"/>
<evidence type="ECO:0000313" key="2">
    <source>
        <dbReference type="Proteomes" id="UP000735302"/>
    </source>
</evidence>
<sequence>MAVDGSGWVGGLSDTVVGWPSGQCCMHRRETKIDFSRSYISDFGDQLYSKTWTIANLPGIFRDLSVASLSPGALALQRDLNNWIQICFMHDNVGDEKLANSYRNQERKRHHSTGFSSKMMVTQLPPKTADDEKDHKDDYDVDDDDDCGKDGRVITSTALFLTCFIF</sequence>
<organism evidence="1 2">
    <name type="scientific">Plakobranchus ocellatus</name>
    <dbReference type="NCBI Taxonomy" id="259542"/>
    <lineage>
        <taxon>Eukaryota</taxon>
        <taxon>Metazoa</taxon>
        <taxon>Spiralia</taxon>
        <taxon>Lophotrochozoa</taxon>
        <taxon>Mollusca</taxon>
        <taxon>Gastropoda</taxon>
        <taxon>Heterobranchia</taxon>
        <taxon>Euthyneura</taxon>
        <taxon>Panpulmonata</taxon>
        <taxon>Sacoglossa</taxon>
        <taxon>Placobranchoidea</taxon>
        <taxon>Plakobranchidae</taxon>
        <taxon>Plakobranchus</taxon>
    </lineage>
</organism>
<reference evidence="1 2" key="1">
    <citation type="journal article" date="2021" name="Elife">
        <title>Chloroplast acquisition without the gene transfer in kleptoplastic sea slugs, Plakobranchus ocellatus.</title>
        <authorList>
            <person name="Maeda T."/>
            <person name="Takahashi S."/>
            <person name="Yoshida T."/>
            <person name="Shimamura S."/>
            <person name="Takaki Y."/>
            <person name="Nagai Y."/>
            <person name="Toyoda A."/>
            <person name="Suzuki Y."/>
            <person name="Arimoto A."/>
            <person name="Ishii H."/>
            <person name="Satoh N."/>
            <person name="Nishiyama T."/>
            <person name="Hasebe M."/>
            <person name="Maruyama T."/>
            <person name="Minagawa J."/>
            <person name="Obokata J."/>
            <person name="Shigenobu S."/>
        </authorList>
    </citation>
    <scope>NUCLEOTIDE SEQUENCE [LARGE SCALE GENOMIC DNA]</scope>
</reference>
<dbReference type="Proteomes" id="UP000735302">
    <property type="component" value="Unassembled WGS sequence"/>
</dbReference>
<protein>
    <submittedName>
        <fullName evidence="1">Uncharacterized protein</fullName>
    </submittedName>
</protein>
<proteinExistence type="predicted"/>
<accession>A0AAV4AXB3</accession>